<protein>
    <submittedName>
        <fullName evidence="1">Uncharacterized protein</fullName>
    </submittedName>
</protein>
<dbReference type="InterPro" id="IPR029058">
    <property type="entry name" value="AB_hydrolase_fold"/>
</dbReference>
<proteinExistence type="predicted"/>
<reference evidence="1" key="1">
    <citation type="submission" date="2021-01" db="EMBL/GenBank/DDBJ databases">
        <authorList>
            <person name="Corre E."/>
            <person name="Pelletier E."/>
            <person name="Niang G."/>
            <person name="Scheremetjew M."/>
            <person name="Finn R."/>
            <person name="Kale V."/>
            <person name="Holt S."/>
            <person name="Cochrane G."/>
            <person name="Meng A."/>
            <person name="Brown T."/>
            <person name="Cohen L."/>
        </authorList>
    </citation>
    <scope>NUCLEOTIDE SEQUENCE</scope>
    <source>
        <strain evidence="1">CCMP2078</strain>
    </source>
</reference>
<dbReference type="SUPFAM" id="SSF53474">
    <property type="entry name" value="alpha/beta-Hydrolases"/>
    <property type="match status" value="1"/>
</dbReference>
<organism evidence="1">
    <name type="scientific">Pinguiococcus pyrenoidosus</name>
    <dbReference type="NCBI Taxonomy" id="172671"/>
    <lineage>
        <taxon>Eukaryota</taxon>
        <taxon>Sar</taxon>
        <taxon>Stramenopiles</taxon>
        <taxon>Ochrophyta</taxon>
        <taxon>Pinguiophyceae</taxon>
        <taxon>Pinguiochrysidales</taxon>
        <taxon>Pinguiochrysidaceae</taxon>
        <taxon>Pinguiococcus</taxon>
    </lineage>
</organism>
<evidence type="ECO:0000313" key="1">
    <source>
        <dbReference type="EMBL" id="CAD8261253.1"/>
    </source>
</evidence>
<accession>A0A7R9YDH2</accession>
<dbReference type="AlphaFoldDB" id="A0A7R9YDH2"/>
<gene>
    <name evidence="1" type="ORF">PPYR1160_LOCUS10755</name>
</gene>
<dbReference type="EMBL" id="HBEA01014084">
    <property type="protein sequence ID" value="CAD8261253.1"/>
    <property type="molecule type" value="Transcribed_RNA"/>
</dbReference>
<name>A0A7R9YDH2_9STRA</name>
<sequence>MRCTVLIKHVGREWYNETTFQDRVSVDSDAAAAVAEKYIMAGPRRGRFQQQRQQQQAASQSKVAPDYGHPHFTSDYEGLIAEVVAEGRHKEASRLFRGLLRVADIQRSSAKMIEVLRSEHVRNAKREAILSFKAQLAAKSPQPKTDTAAELTAKEDFATPAEDFTLAKALYAILVQRLAPLLRDADLPESTIAVLALMAFLKRRAREDEVAALEGAFGAFWNGSIHCDFFERWRPEDAAPISEGRGLFVVCFSSLGSGLVRPEWRGTLREVLSNIQATWFRENLLRVEVLHVMDPCVSWWQSNPNSGADLSLQKSWQGFDQAFGDFLVKQMRDFPNARTFVLGDSMGGTGALLLLKHLPETASALIFTPQTDVTNYGPCKRRDFSQKRKNRLREDIRTSVAACNARLRVHYGIHCDQDVEQVALLREAGLREIEAGASGSDEERSISQALVGHDYDDHVLSVHLKEQRCLGSIVQNEIETLLGRR</sequence>